<dbReference type="Gene3D" id="3.40.50.450">
    <property type="match status" value="1"/>
</dbReference>
<comment type="caution">
    <text evidence="1">The sequence shown here is derived from an EMBL/GenBank/DDBJ whole genome shotgun (WGS) entry which is preliminary data.</text>
</comment>
<evidence type="ECO:0000313" key="2">
    <source>
        <dbReference type="Proteomes" id="UP000540506"/>
    </source>
</evidence>
<dbReference type="InterPro" id="IPR010697">
    <property type="entry name" value="YspA"/>
</dbReference>
<proteinExistence type="predicted"/>
<accession>A0A7W7VTC3</accession>
<reference evidence="1 2" key="1">
    <citation type="submission" date="2020-08" db="EMBL/GenBank/DDBJ databases">
        <title>Sequencing the genomes of 1000 actinobacteria strains.</title>
        <authorList>
            <person name="Klenk H.-P."/>
        </authorList>
    </citation>
    <scope>NUCLEOTIDE SEQUENCE [LARGE SCALE GENOMIC DNA]</scope>
    <source>
        <strain evidence="1 2">DSM 41654</strain>
    </source>
</reference>
<dbReference type="PANTHER" id="PTHR38440">
    <property type="entry name" value="UPF0398 PROTEIN YPSA"/>
    <property type="match status" value="1"/>
</dbReference>
<name>A0A7W7VTC3_KITKI</name>
<sequence length="161" mass="17069">MAVIAVTGHMDLTDSSIRPVRDALLEVLSEHPSHELTGVSCIAKGADTLFAEAVLSLGGRLIVVIPSADYREAKVKPDHASEFDRLRQAADEVVVMPFATANREAYESANNELLRRADKLVAVWDGKPGNGRGGTADTVAGARTAGLPVEVVWPEGAARKA</sequence>
<keyword evidence="2" id="KW-1185">Reference proteome</keyword>
<dbReference type="Proteomes" id="UP000540506">
    <property type="component" value="Unassembled WGS sequence"/>
</dbReference>
<evidence type="ECO:0000313" key="1">
    <source>
        <dbReference type="EMBL" id="MBB4922077.1"/>
    </source>
</evidence>
<organism evidence="1 2">
    <name type="scientific">Kitasatospora kifunensis</name>
    <name type="common">Streptomyces kifunensis</name>
    <dbReference type="NCBI Taxonomy" id="58351"/>
    <lineage>
        <taxon>Bacteria</taxon>
        <taxon>Bacillati</taxon>
        <taxon>Actinomycetota</taxon>
        <taxon>Actinomycetes</taxon>
        <taxon>Kitasatosporales</taxon>
        <taxon>Streptomycetaceae</taxon>
        <taxon>Kitasatospora</taxon>
    </lineage>
</organism>
<dbReference type="RefSeq" id="WP_184934312.1">
    <property type="nucleotide sequence ID" value="NZ_JACHJV010000001.1"/>
</dbReference>
<dbReference type="AlphaFoldDB" id="A0A7W7VTC3"/>
<dbReference type="SUPFAM" id="SSF102405">
    <property type="entry name" value="MCP/YpsA-like"/>
    <property type="match status" value="1"/>
</dbReference>
<dbReference type="PANTHER" id="PTHR38440:SF1">
    <property type="entry name" value="UPF0398 PROTEIN SPR0331"/>
    <property type="match status" value="1"/>
</dbReference>
<dbReference type="EMBL" id="JACHJV010000001">
    <property type="protein sequence ID" value="MBB4922077.1"/>
    <property type="molecule type" value="Genomic_DNA"/>
</dbReference>
<evidence type="ECO:0008006" key="3">
    <source>
        <dbReference type="Google" id="ProtNLM"/>
    </source>
</evidence>
<protein>
    <recommendedName>
        <fullName evidence="3">DUF1273 domain-containing protein</fullName>
    </recommendedName>
</protein>
<gene>
    <name evidence="1" type="ORF">FHR34_001070</name>
</gene>